<dbReference type="AlphaFoldDB" id="A0A498HCC8"/>
<dbReference type="GO" id="GO:0043022">
    <property type="term" value="F:ribosome binding"/>
    <property type="evidence" value="ECO:0007669"/>
    <property type="project" value="InterPro"/>
</dbReference>
<sequence length="179" mass="19817">MDAGKLARESTQIVSRILVKALKAMLSPDFSLCLCLIPERVGFGKLSLVAALAAQLAASVVQAGTKEITTKKRKHLYIPNIMSNFSILEAAESLPPTAMAAQFVVVQYSSEIPLSLFALSDSVRLYSSRPRVVILDADMINHRLVFLEHLVRRNASMLQRIMGILLQLFFPLSVNDTRF</sequence>
<dbReference type="GO" id="GO:0003743">
    <property type="term" value="F:translation initiation factor activity"/>
    <property type="evidence" value="ECO:0007669"/>
    <property type="project" value="InterPro"/>
</dbReference>
<reference evidence="1 2" key="1">
    <citation type="submission" date="2018-10" db="EMBL/GenBank/DDBJ databases">
        <title>A high-quality apple genome assembly.</title>
        <authorList>
            <person name="Hu J."/>
        </authorList>
    </citation>
    <scope>NUCLEOTIDE SEQUENCE [LARGE SCALE GENOMIC DNA]</scope>
    <source>
        <strain evidence="2">cv. HFTH1</strain>
        <tissue evidence="1">Young leaf</tissue>
    </source>
</reference>
<dbReference type="InterPro" id="IPR016024">
    <property type="entry name" value="ARM-type_fold"/>
</dbReference>
<protein>
    <submittedName>
        <fullName evidence="1">Uncharacterized protein</fullName>
    </submittedName>
</protein>
<proteinExistence type="predicted"/>
<name>A0A498HCC8_MALDO</name>
<dbReference type="GO" id="GO:0006446">
    <property type="term" value="P:regulation of translational initiation"/>
    <property type="evidence" value="ECO:0007669"/>
    <property type="project" value="InterPro"/>
</dbReference>
<gene>
    <name evidence="1" type="ORF">DVH24_030753</name>
</gene>
<dbReference type="GO" id="GO:0005852">
    <property type="term" value="C:eukaryotic translation initiation factor 3 complex"/>
    <property type="evidence" value="ECO:0007669"/>
    <property type="project" value="InterPro"/>
</dbReference>
<dbReference type="SUPFAM" id="SSF48371">
    <property type="entry name" value="ARM repeat"/>
    <property type="match status" value="1"/>
</dbReference>
<dbReference type="STRING" id="3750.A0A498HCC8"/>
<keyword evidence="2" id="KW-1185">Reference proteome</keyword>
<evidence type="ECO:0000313" key="1">
    <source>
        <dbReference type="EMBL" id="RXH68420.1"/>
    </source>
</evidence>
<dbReference type="InterPro" id="IPR016020">
    <property type="entry name" value="Transl_init_fac_sub12_N_euk"/>
</dbReference>
<dbReference type="EMBL" id="RDQH01000343">
    <property type="protein sequence ID" value="RXH68420.1"/>
    <property type="molecule type" value="Genomic_DNA"/>
</dbReference>
<evidence type="ECO:0000313" key="2">
    <source>
        <dbReference type="Proteomes" id="UP000290289"/>
    </source>
</evidence>
<comment type="caution">
    <text evidence="1">The sequence shown here is derived from an EMBL/GenBank/DDBJ whole genome shotgun (WGS) entry which is preliminary data.</text>
</comment>
<organism evidence="1 2">
    <name type="scientific">Malus domestica</name>
    <name type="common">Apple</name>
    <name type="synonym">Pyrus malus</name>
    <dbReference type="NCBI Taxonomy" id="3750"/>
    <lineage>
        <taxon>Eukaryota</taxon>
        <taxon>Viridiplantae</taxon>
        <taxon>Streptophyta</taxon>
        <taxon>Embryophyta</taxon>
        <taxon>Tracheophyta</taxon>
        <taxon>Spermatophyta</taxon>
        <taxon>Magnoliopsida</taxon>
        <taxon>eudicotyledons</taxon>
        <taxon>Gunneridae</taxon>
        <taxon>Pentapetalae</taxon>
        <taxon>rosids</taxon>
        <taxon>fabids</taxon>
        <taxon>Rosales</taxon>
        <taxon>Rosaceae</taxon>
        <taxon>Amygdaloideae</taxon>
        <taxon>Maleae</taxon>
        <taxon>Malus</taxon>
    </lineage>
</organism>
<dbReference type="Gene3D" id="1.25.40.250">
    <property type="entry name" value="ARM repeat, domain 1"/>
    <property type="match status" value="1"/>
</dbReference>
<accession>A0A498HCC8</accession>
<dbReference type="Proteomes" id="UP000290289">
    <property type="component" value="Chromosome 17"/>
</dbReference>